<dbReference type="GeneID" id="34559554"/>
<evidence type="ECO:0000313" key="2">
    <source>
        <dbReference type="Proteomes" id="UP000176998"/>
    </source>
</evidence>
<accession>A0A1G4BA67</accession>
<reference evidence="1 2" key="1">
    <citation type="submission" date="2016-09" db="EMBL/GenBank/DDBJ databases">
        <authorList>
            <person name="Capua I."/>
            <person name="De Benedictis P."/>
            <person name="Joannis T."/>
            <person name="Lombin L.H."/>
            <person name="Cattoli G."/>
        </authorList>
    </citation>
    <scope>NUCLEOTIDE SEQUENCE [LARGE SCALE GENOMIC DNA]</scope>
    <source>
        <strain evidence="1 2">IMI 309357</strain>
    </source>
</reference>
<keyword evidence="2" id="KW-1185">Reference proteome</keyword>
<dbReference type="RefSeq" id="XP_022475356.1">
    <property type="nucleotide sequence ID" value="XM_022618044.1"/>
</dbReference>
<proteinExistence type="predicted"/>
<comment type="caution">
    <text evidence="1">The sequence shown here is derived from an EMBL/GenBank/DDBJ whole genome shotgun (WGS) entry which is preliminary data.</text>
</comment>
<evidence type="ECO:0000313" key="1">
    <source>
        <dbReference type="EMBL" id="OHE98206.1"/>
    </source>
</evidence>
<gene>
    <name evidence="1" type="ORF">CORC01_06403</name>
</gene>
<dbReference type="EMBL" id="MJBS01000048">
    <property type="protein sequence ID" value="OHE98206.1"/>
    <property type="molecule type" value="Genomic_DNA"/>
</dbReference>
<dbReference type="AlphaFoldDB" id="A0A1G4BA67"/>
<protein>
    <submittedName>
        <fullName evidence="1">Uncharacterized protein</fullName>
    </submittedName>
</protein>
<dbReference type="OrthoDB" id="4840120at2759"/>
<dbReference type="Proteomes" id="UP000176998">
    <property type="component" value="Unassembled WGS sequence"/>
</dbReference>
<sequence length="185" mass="21057">MNFQFHGPCDDYFGVTLVNNHRLGPDDRQYGVVNAGLDVPDQHVVYCNNAKVPSDNDRVQIIKFVVGRAGCLVTMADLHLWLDIYNFNEVLGRDAYIWAKASNFTDDFNLRSERLICGIKFFRQLGEQRPRHSGGHSSVLKEPFLLLIAETVIEDKMSSRKGWGLEISQRAFSNSGLFYENGNLR</sequence>
<name>A0A1G4BA67_9PEZI</name>
<organism evidence="1 2">
    <name type="scientific">Colletotrichum orchidophilum</name>
    <dbReference type="NCBI Taxonomy" id="1209926"/>
    <lineage>
        <taxon>Eukaryota</taxon>
        <taxon>Fungi</taxon>
        <taxon>Dikarya</taxon>
        <taxon>Ascomycota</taxon>
        <taxon>Pezizomycotina</taxon>
        <taxon>Sordariomycetes</taxon>
        <taxon>Hypocreomycetidae</taxon>
        <taxon>Glomerellales</taxon>
        <taxon>Glomerellaceae</taxon>
        <taxon>Colletotrichum</taxon>
    </lineage>
</organism>